<dbReference type="EMBL" id="JAFBMS010000006">
    <property type="protein sequence ID" value="KAG9351626.1"/>
    <property type="molecule type" value="Genomic_DNA"/>
</dbReference>
<accession>A0A8T2PIR2</accession>
<sequence>MWGVGVGRKERASEREGKTEGRGVLGYFAGRDRDWRWWGAGVAGTSGSAVAQDRMCCVFLLKAREREIWRQGGREKDREGGRVQPCLPLSPEVWGFPGVQQCEVGGKNLSPDFSSFTPVPPSLSSPMMHQTSVSLTQWQLRVACFGSAIPLRWVPECIALRPQSSLQTIRPKLSPAVPTQG</sequence>
<organism evidence="1 2">
    <name type="scientific">Albula glossodonta</name>
    <name type="common">roundjaw bonefish</name>
    <dbReference type="NCBI Taxonomy" id="121402"/>
    <lineage>
        <taxon>Eukaryota</taxon>
        <taxon>Metazoa</taxon>
        <taxon>Chordata</taxon>
        <taxon>Craniata</taxon>
        <taxon>Vertebrata</taxon>
        <taxon>Euteleostomi</taxon>
        <taxon>Actinopterygii</taxon>
        <taxon>Neopterygii</taxon>
        <taxon>Teleostei</taxon>
        <taxon>Albuliformes</taxon>
        <taxon>Albulidae</taxon>
        <taxon>Albula</taxon>
    </lineage>
</organism>
<reference evidence="1" key="1">
    <citation type="thesis" date="2021" institute="BYU ScholarsArchive" country="Provo, UT, USA">
        <title>Applications of and Algorithms for Genome Assembly and Genomic Analyses with an Emphasis on Marine Teleosts.</title>
        <authorList>
            <person name="Pickett B.D."/>
        </authorList>
    </citation>
    <scope>NUCLEOTIDE SEQUENCE</scope>
    <source>
        <strain evidence="1">HI-2016</strain>
    </source>
</reference>
<proteinExistence type="predicted"/>
<comment type="caution">
    <text evidence="1">The sequence shown here is derived from an EMBL/GenBank/DDBJ whole genome shotgun (WGS) entry which is preliminary data.</text>
</comment>
<dbReference type="AlphaFoldDB" id="A0A8T2PIR2"/>
<keyword evidence="2" id="KW-1185">Reference proteome</keyword>
<name>A0A8T2PIR2_9TELE</name>
<evidence type="ECO:0000313" key="2">
    <source>
        <dbReference type="Proteomes" id="UP000824540"/>
    </source>
</evidence>
<evidence type="ECO:0000313" key="1">
    <source>
        <dbReference type="EMBL" id="KAG9351626.1"/>
    </source>
</evidence>
<dbReference type="Proteomes" id="UP000824540">
    <property type="component" value="Unassembled WGS sequence"/>
</dbReference>
<gene>
    <name evidence="1" type="ORF">JZ751_022877</name>
</gene>
<protein>
    <submittedName>
        <fullName evidence="1">Uncharacterized protein</fullName>
    </submittedName>
</protein>